<reference evidence="2 3" key="1">
    <citation type="journal article" date="2020" name="ISME J.">
        <title>Uncovering the hidden diversity of litter-decomposition mechanisms in mushroom-forming fungi.</title>
        <authorList>
            <person name="Floudas D."/>
            <person name="Bentzer J."/>
            <person name="Ahren D."/>
            <person name="Johansson T."/>
            <person name="Persson P."/>
            <person name="Tunlid A."/>
        </authorList>
    </citation>
    <scope>NUCLEOTIDE SEQUENCE [LARGE SCALE GENOMIC DNA]</scope>
    <source>
        <strain evidence="2 3">CBS 291.85</strain>
    </source>
</reference>
<evidence type="ECO:0000313" key="2">
    <source>
        <dbReference type="EMBL" id="KAF5343250.1"/>
    </source>
</evidence>
<dbReference type="CDD" id="cd09275">
    <property type="entry name" value="RNase_HI_RT_DIRS1"/>
    <property type="match status" value="1"/>
</dbReference>
<gene>
    <name evidence="2" type="ORF">D9758_013431</name>
</gene>
<evidence type="ECO:0000313" key="3">
    <source>
        <dbReference type="Proteomes" id="UP000559256"/>
    </source>
</evidence>
<protein>
    <recommendedName>
        <fullName evidence="4">RNase H type-1 domain-containing protein</fullName>
    </recommendedName>
</protein>
<feature type="compositionally biased region" description="Basic residues" evidence="1">
    <location>
        <begin position="224"/>
        <end position="238"/>
    </location>
</feature>
<dbReference type="PANTHER" id="PTHR33050">
    <property type="entry name" value="REVERSE TRANSCRIPTASE DOMAIN-CONTAINING PROTEIN"/>
    <property type="match status" value="1"/>
</dbReference>
<dbReference type="GO" id="GO:0003676">
    <property type="term" value="F:nucleic acid binding"/>
    <property type="evidence" value="ECO:0007669"/>
    <property type="project" value="InterPro"/>
</dbReference>
<feature type="compositionally biased region" description="Basic residues" evidence="1">
    <location>
        <begin position="260"/>
        <end position="273"/>
    </location>
</feature>
<dbReference type="Proteomes" id="UP000559256">
    <property type="component" value="Unassembled WGS sequence"/>
</dbReference>
<dbReference type="InterPro" id="IPR012337">
    <property type="entry name" value="RNaseH-like_sf"/>
</dbReference>
<dbReference type="EMBL" id="JAACJM010000145">
    <property type="protein sequence ID" value="KAF5343250.1"/>
    <property type="molecule type" value="Genomic_DNA"/>
</dbReference>
<dbReference type="AlphaFoldDB" id="A0A8H5CK67"/>
<comment type="caution">
    <text evidence="2">The sequence shown here is derived from an EMBL/GenBank/DDBJ whole genome shotgun (WGS) entry which is preliminary data.</text>
</comment>
<sequence>MTIAVNRQLYHGNHNRPNGDASPGGDQPVNGQPGMPDMDQGGPGEMVKPNSTGSSQSSSHPHHSESCASNAGSPRVGPSFPCQHPMRHPVSEQSQSDDPNGMPQHSRADSAAHRAPHDECPPLEHDHILPPPGGVPHTVSPDGAGWTADLMQVLSSQINTMLRCPLQTLPNFTIHLDIVSRLNLVYPEAAAIMTMTLVVSIETKAKNAWSHIYHSTPVLPVKKSKAKASKKKKSKKAKAVVNSDSESESSLDEAPSVKLSKLKRKKRSSKKKAPQSSSESEASSSSDESSTSSTATVIVAPKKKLSTSVFPTPKVISKNLLKYWEAHMPITLGRQDCGKWFRSYISESYVYKRGKEPGTATALSVTDDIYQLFMNIAVMEMLEDNFPTAVYYTQEVLKAWEATPNCWTVSIGNFQQDVWDWYHQRIIAQKSTITKTMSQGTTTSYPSKARHTKIPLAGFTVLPTMATDALSLPAPSLTPVPDVDLKTTIPKHITPPEPPMRPQVAEATVLPDLSNLFPIVTKLCTDAWTELLTTTGGLEKFLKVPEGLQSSFLISVENYTLSHTFTPHNHSSAYTFKHIIEDKFKSNIELSHIFPGYDPSQLQALIGPFHTSPMVVIEQKPSKFHIIINHSYPHTPANILHYLHPHPDTQDLQLKNRLDEDIPPMVIDPEVYSVNSLIDYSRFQCAWGTFSQCWLIVANAPPGTQAAVFNVDMAFQNIPIHPSSRCFVALLFNGLVHILLHSGVEALVKWVDDFIFFHTNGSYSYSYNESLIWSITEKLRWPWAHSKFLLYISFLWDLENKTIELPESKKVKYSNKITTWLSADSHTKDETKSVVGTLQHVTLVIPHSRAYLASLHCFVAGFTDDSWPFLHHKYTKSVWNDLTWWLKQLQLPFLGLHIVKPPPIDNSISLFVDASTSWGIRLVLNGRWLAWQFRPNWSGNGCHIGWAEMVAVKLAILTLVTSHIKNTHIWIRSDNQGVVSTLQAGYSRGQAQNASLHCIVDCMQQHAIWLSVEWVPSKDNIADALSQGSFPSRAMLYSHVPRLNKFLSPYLNLSVDFHDSRLILSSP</sequence>
<proteinExistence type="predicted"/>
<feature type="compositionally biased region" description="Low complexity" evidence="1">
    <location>
        <begin position="31"/>
        <end position="40"/>
    </location>
</feature>
<dbReference type="InterPro" id="IPR052055">
    <property type="entry name" value="Hepadnavirus_pol/RT"/>
</dbReference>
<keyword evidence="3" id="KW-1185">Reference proteome</keyword>
<evidence type="ECO:0008006" key="4">
    <source>
        <dbReference type="Google" id="ProtNLM"/>
    </source>
</evidence>
<name>A0A8H5CK67_9AGAR</name>
<dbReference type="SUPFAM" id="SSF53098">
    <property type="entry name" value="Ribonuclease H-like"/>
    <property type="match status" value="1"/>
</dbReference>
<feature type="compositionally biased region" description="Basic and acidic residues" evidence="1">
    <location>
        <begin position="106"/>
        <end position="128"/>
    </location>
</feature>
<dbReference type="OrthoDB" id="3255824at2759"/>
<feature type="compositionally biased region" description="Low complexity" evidence="1">
    <location>
        <begin position="274"/>
        <end position="293"/>
    </location>
</feature>
<feature type="region of interest" description="Disordered" evidence="1">
    <location>
        <begin position="1"/>
        <end position="142"/>
    </location>
</feature>
<accession>A0A8H5CK67</accession>
<organism evidence="2 3">
    <name type="scientific">Tetrapyrgos nigripes</name>
    <dbReference type="NCBI Taxonomy" id="182062"/>
    <lineage>
        <taxon>Eukaryota</taxon>
        <taxon>Fungi</taxon>
        <taxon>Dikarya</taxon>
        <taxon>Basidiomycota</taxon>
        <taxon>Agaricomycotina</taxon>
        <taxon>Agaricomycetes</taxon>
        <taxon>Agaricomycetidae</taxon>
        <taxon>Agaricales</taxon>
        <taxon>Marasmiineae</taxon>
        <taxon>Marasmiaceae</taxon>
        <taxon>Tetrapyrgos</taxon>
    </lineage>
</organism>
<dbReference type="InterPro" id="IPR036397">
    <property type="entry name" value="RNaseH_sf"/>
</dbReference>
<dbReference type="Gene3D" id="3.30.420.10">
    <property type="entry name" value="Ribonuclease H-like superfamily/Ribonuclease H"/>
    <property type="match status" value="1"/>
</dbReference>
<feature type="region of interest" description="Disordered" evidence="1">
    <location>
        <begin position="224"/>
        <end position="293"/>
    </location>
</feature>
<dbReference type="PANTHER" id="PTHR33050:SF7">
    <property type="entry name" value="RIBONUCLEASE H"/>
    <property type="match status" value="1"/>
</dbReference>
<evidence type="ECO:0000256" key="1">
    <source>
        <dbReference type="SAM" id="MobiDB-lite"/>
    </source>
</evidence>